<comment type="similarity">
    <text evidence="2 8 9 14">Belongs to the histidinol dehydrogenase family.</text>
</comment>
<evidence type="ECO:0000256" key="7">
    <source>
        <dbReference type="ARBA" id="ARBA00049489"/>
    </source>
</evidence>
<dbReference type="GO" id="GO:0000105">
    <property type="term" value="P:L-histidine biosynthetic process"/>
    <property type="evidence" value="ECO:0007669"/>
    <property type="project" value="UniProtKB-UniRule"/>
</dbReference>
<evidence type="ECO:0000256" key="11">
    <source>
        <dbReference type="PIRSR" id="PIRSR000099-2"/>
    </source>
</evidence>
<dbReference type="InterPro" id="IPR012131">
    <property type="entry name" value="Hstdl_DH"/>
</dbReference>
<dbReference type="UniPathway" id="UPA00031">
    <property type="reaction ID" value="UER00014"/>
</dbReference>
<protein>
    <recommendedName>
        <fullName evidence="3 8">Histidinol dehydrogenase</fullName>
        <shortName evidence="8">HDH</shortName>
        <ecNumber evidence="3 8">1.1.1.23</ecNumber>
    </recommendedName>
</protein>
<feature type="binding site" evidence="8 12">
    <location>
        <position position="234"/>
    </location>
    <ligand>
        <name>substrate</name>
    </ligand>
</feature>
<keyword evidence="5 8" id="KW-0862">Zinc</keyword>
<feature type="binding site" evidence="8 12">
    <location>
        <position position="256"/>
    </location>
    <ligand>
        <name>substrate</name>
    </ligand>
</feature>
<feature type="active site" description="Proton acceptor" evidence="8 10">
    <location>
        <position position="325"/>
    </location>
</feature>
<dbReference type="SUPFAM" id="SSF53720">
    <property type="entry name" value="ALDH-like"/>
    <property type="match status" value="1"/>
</dbReference>
<dbReference type="PANTHER" id="PTHR21256">
    <property type="entry name" value="HISTIDINOL DEHYDROGENASE HDH"/>
    <property type="match status" value="1"/>
</dbReference>
<dbReference type="InterPro" id="IPR001692">
    <property type="entry name" value="Histidinol_DH_CS"/>
</dbReference>
<comment type="function">
    <text evidence="1 8">Catalyzes the sequential NAD-dependent oxidations of L-histidinol to L-histidinaldehyde and then to L-histidine.</text>
</comment>
<feature type="active site" description="Proton acceptor" evidence="8 10">
    <location>
        <position position="326"/>
    </location>
</feature>
<evidence type="ECO:0000256" key="2">
    <source>
        <dbReference type="ARBA" id="ARBA00010178"/>
    </source>
</evidence>
<comment type="pathway">
    <text evidence="8">Amino-acid biosynthesis; L-histidine biosynthesis; L-histidine from 5-phospho-alpha-D-ribose 1-diphosphate: step 9/9.</text>
</comment>
<evidence type="ECO:0000256" key="10">
    <source>
        <dbReference type="PIRSR" id="PIRSR000099-1"/>
    </source>
</evidence>
<dbReference type="GO" id="GO:0005829">
    <property type="term" value="C:cytosol"/>
    <property type="evidence" value="ECO:0007669"/>
    <property type="project" value="TreeGrafter"/>
</dbReference>
<dbReference type="GO" id="GO:0008270">
    <property type="term" value="F:zinc ion binding"/>
    <property type="evidence" value="ECO:0007669"/>
    <property type="project" value="UniProtKB-UniRule"/>
</dbReference>
<dbReference type="Gene3D" id="1.20.5.1300">
    <property type="match status" value="1"/>
</dbReference>
<reference evidence="15 16" key="1">
    <citation type="submission" date="2018-12" db="EMBL/GenBank/DDBJ databases">
        <title>Genome Sequence of Candidatus Viridilinea halotolerans isolated from saline sulfide-rich spring.</title>
        <authorList>
            <person name="Grouzdev D.S."/>
            <person name="Burganskaya E.I."/>
            <person name="Krutkina M.S."/>
            <person name="Sukhacheva M.V."/>
            <person name="Gorlenko V.M."/>
        </authorList>
    </citation>
    <scope>NUCLEOTIDE SEQUENCE [LARGE SCALE GENOMIC DNA]</scope>
    <source>
        <strain evidence="15">Chok-6</strain>
    </source>
</reference>
<organism evidence="15 16">
    <name type="scientific">Candidatus Viridilinea halotolerans</name>
    <dbReference type="NCBI Taxonomy" id="2491704"/>
    <lineage>
        <taxon>Bacteria</taxon>
        <taxon>Bacillati</taxon>
        <taxon>Chloroflexota</taxon>
        <taxon>Chloroflexia</taxon>
        <taxon>Chloroflexales</taxon>
        <taxon>Chloroflexineae</taxon>
        <taxon>Oscillochloridaceae</taxon>
        <taxon>Candidatus Viridilinea</taxon>
    </lineage>
</organism>
<dbReference type="InterPro" id="IPR022695">
    <property type="entry name" value="Histidinol_DH_monofunct"/>
</dbReference>
<gene>
    <name evidence="8 15" type="primary">hisD</name>
    <name evidence="15" type="ORF">EI684_05710</name>
</gene>
<comment type="catalytic activity">
    <reaction evidence="7 8">
        <text>L-histidinol + 2 NAD(+) + H2O = L-histidine + 2 NADH + 3 H(+)</text>
        <dbReference type="Rhea" id="RHEA:20641"/>
        <dbReference type="ChEBI" id="CHEBI:15377"/>
        <dbReference type="ChEBI" id="CHEBI:15378"/>
        <dbReference type="ChEBI" id="CHEBI:57540"/>
        <dbReference type="ChEBI" id="CHEBI:57595"/>
        <dbReference type="ChEBI" id="CHEBI:57699"/>
        <dbReference type="ChEBI" id="CHEBI:57945"/>
        <dbReference type="EC" id="1.1.1.23"/>
    </reaction>
</comment>
<evidence type="ECO:0000256" key="8">
    <source>
        <dbReference type="HAMAP-Rule" id="MF_01024"/>
    </source>
</evidence>
<feature type="binding site" evidence="8 11">
    <location>
        <position position="125"/>
    </location>
    <ligand>
        <name>NAD(+)</name>
        <dbReference type="ChEBI" id="CHEBI:57540"/>
    </ligand>
</feature>
<evidence type="ECO:0000256" key="5">
    <source>
        <dbReference type="ARBA" id="ARBA00022833"/>
    </source>
</evidence>
<dbReference type="FunFam" id="3.40.50.1980:FF:000001">
    <property type="entry name" value="Histidinol dehydrogenase"/>
    <property type="match status" value="1"/>
</dbReference>
<evidence type="ECO:0000256" key="14">
    <source>
        <dbReference type="RuleBase" id="RU004175"/>
    </source>
</evidence>
<accession>A0A426U528</accession>
<dbReference type="Gene3D" id="3.40.50.1980">
    <property type="entry name" value="Nitrogenase molybdenum iron protein domain"/>
    <property type="match status" value="2"/>
</dbReference>
<evidence type="ECO:0000256" key="4">
    <source>
        <dbReference type="ARBA" id="ARBA00022723"/>
    </source>
</evidence>
<evidence type="ECO:0000256" key="6">
    <source>
        <dbReference type="ARBA" id="ARBA00023002"/>
    </source>
</evidence>
<evidence type="ECO:0000256" key="9">
    <source>
        <dbReference type="PIRNR" id="PIRNR000099"/>
    </source>
</evidence>
<dbReference type="PROSITE" id="PS00611">
    <property type="entry name" value="HISOL_DEHYDROGENASE"/>
    <property type="match status" value="1"/>
</dbReference>
<feature type="binding site" evidence="8 13">
    <location>
        <position position="359"/>
    </location>
    <ligand>
        <name>Zn(2+)</name>
        <dbReference type="ChEBI" id="CHEBI:29105"/>
    </ligand>
</feature>
<feature type="binding site" evidence="8 12">
    <location>
        <position position="413"/>
    </location>
    <ligand>
        <name>substrate</name>
    </ligand>
</feature>
<sequence length="429" mass="44511">MPIPIITDLAAAQAGVLRRAALDEDAATASAVAAIIAQVRSAGDAALHELSLRFDGVAPAMLEVPREAWTAAVAALPPDLLVALELATHELRRFHERQARNSWVDFSVEGARGQLVVPLERVGLYVPGGAAPLPSSLIHAAVPARVAGVTELVVCSPPQRATGLPAPVILAAAQIAGVDRVFSVGGAQAIAAMAYGTATIPRVDKIAGPGNRFVIQAKRLVYGAVDIESLPGPTETLVIADANAEPRFAAADLLAQAEHVEASAILLTPSLELARAVQAEVGRQLEALPHPNAQAASEAVSTRGGIVVVPDLDVAFDLANDYAPEHLCLLLSDPWPYVGKVRNAGGIFLGEQSFEVLGDYCAGPSHIMPTEGTARYASPVNVDDFRKVISLVGLNSSALARIGPAAQRLAEAEGLFAHAAAVAVRLDQA</sequence>
<dbReference type="GO" id="GO:0004399">
    <property type="term" value="F:histidinol dehydrogenase activity"/>
    <property type="evidence" value="ECO:0007669"/>
    <property type="project" value="UniProtKB-UniRule"/>
</dbReference>
<comment type="caution">
    <text evidence="15">The sequence shown here is derived from an EMBL/GenBank/DDBJ whole genome shotgun (WGS) entry which is preliminary data.</text>
</comment>
<dbReference type="EMBL" id="RSAS01000219">
    <property type="protein sequence ID" value="RRR75034.1"/>
    <property type="molecule type" value="Genomic_DNA"/>
</dbReference>
<evidence type="ECO:0000256" key="12">
    <source>
        <dbReference type="PIRSR" id="PIRSR000099-3"/>
    </source>
</evidence>
<feature type="binding site" evidence="8 11">
    <location>
        <position position="188"/>
    </location>
    <ligand>
        <name>NAD(+)</name>
        <dbReference type="ChEBI" id="CHEBI:57540"/>
    </ligand>
</feature>
<keyword evidence="8" id="KW-0028">Amino-acid biosynthesis</keyword>
<feature type="binding site" evidence="8 12">
    <location>
        <position position="326"/>
    </location>
    <ligand>
        <name>substrate</name>
    </ligand>
</feature>
<proteinExistence type="inferred from homology"/>
<evidence type="ECO:0000256" key="13">
    <source>
        <dbReference type="PIRSR" id="PIRSR000099-4"/>
    </source>
</evidence>
<evidence type="ECO:0000256" key="3">
    <source>
        <dbReference type="ARBA" id="ARBA00012965"/>
    </source>
</evidence>
<dbReference type="NCBIfam" id="TIGR00069">
    <property type="entry name" value="hisD"/>
    <property type="match status" value="1"/>
</dbReference>
<dbReference type="CDD" id="cd06572">
    <property type="entry name" value="Histidinol_dh"/>
    <property type="match status" value="1"/>
</dbReference>
<comment type="cofactor">
    <cofactor evidence="8 13">
        <name>Zn(2+)</name>
        <dbReference type="ChEBI" id="CHEBI:29105"/>
    </cofactor>
    <text evidence="8 13">Binds 1 zinc ion per subunit.</text>
</comment>
<evidence type="ECO:0000313" key="16">
    <source>
        <dbReference type="Proteomes" id="UP000280307"/>
    </source>
</evidence>
<evidence type="ECO:0000313" key="15">
    <source>
        <dbReference type="EMBL" id="RRR75034.1"/>
    </source>
</evidence>
<keyword evidence="6 8" id="KW-0560">Oxidoreductase</keyword>
<dbReference type="AlphaFoldDB" id="A0A426U528"/>
<feature type="binding site" evidence="8 11">
    <location>
        <position position="211"/>
    </location>
    <ligand>
        <name>NAD(+)</name>
        <dbReference type="ChEBI" id="CHEBI:57540"/>
    </ligand>
</feature>
<dbReference type="HAMAP" id="MF_01024">
    <property type="entry name" value="HisD"/>
    <property type="match status" value="1"/>
</dbReference>
<feature type="binding site" evidence="8 12">
    <location>
        <position position="418"/>
    </location>
    <ligand>
        <name>substrate</name>
    </ligand>
</feature>
<feature type="binding site" evidence="8 13">
    <location>
        <position position="418"/>
    </location>
    <ligand>
        <name>Zn(2+)</name>
        <dbReference type="ChEBI" id="CHEBI:29105"/>
    </ligand>
</feature>
<name>A0A426U528_9CHLR</name>
<keyword evidence="8 11" id="KW-0520">NAD</keyword>
<dbReference type="GO" id="GO:0051287">
    <property type="term" value="F:NAD binding"/>
    <property type="evidence" value="ECO:0007669"/>
    <property type="project" value="InterPro"/>
</dbReference>
<dbReference type="Pfam" id="PF00815">
    <property type="entry name" value="Histidinol_dh"/>
    <property type="match status" value="1"/>
</dbReference>
<dbReference type="PIRSF" id="PIRSF000099">
    <property type="entry name" value="Histidinol_dh"/>
    <property type="match status" value="1"/>
</dbReference>
<keyword evidence="8" id="KW-0368">Histidine biosynthesis</keyword>
<feature type="binding site" evidence="8 12">
    <location>
        <position position="359"/>
    </location>
    <ligand>
        <name>substrate</name>
    </ligand>
</feature>
<dbReference type="InterPro" id="IPR016161">
    <property type="entry name" value="Ald_DH/histidinol_DH"/>
</dbReference>
<dbReference type="Proteomes" id="UP000280307">
    <property type="component" value="Unassembled WGS sequence"/>
</dbReference>
<dbReference type="PANTHER" id="PTHR21256:SF2">
    <property type="entry name" value="HISTIDINE BIOSYNTHESIS TRIFUNCTIONAL PROTEIN"/>
    <property type="match status" value="1"/>
</dbReference>
<feature type="binding site" evidence="8 13">
    <location>
        <position position="256"/>
    </location>
    <ligand>
        <name>Zn(2+)</name>
        <dbReference type="ChEBI" id="CHEBI:29105"/>
    </ligand>
</feature>
<feature type="binding site" evidence="8 12">
    <location>
        <position position="259"/>
    </location>
    <ligand>
        <name>substrate</name>
    </ligand>
</feature>
<dbReference type="PRINTS" id="PR00083">
    <property type="entry name" value="HOLDHDRGNASE"/>
</dbReference>
<feature type="binding site" evidence="8 13">
    <location>
        <position position="259"/>
    </location>
    <ligand>
        <name>Zn(2+)</name>
        <dbReference type="ChEBI" id="CHEBI:29105"/>
    </ligand>
</feature>
<evidence type="ECO:0000256" key="1">
    <source>
        <dbReference type="ARBA" id="ARBA00003850"/>
    </source>
</evidence>
<dbReference type="EC" id="1.1.1.23" evidence="3 8"/>
<keyword evidence="4 8" id="KW-0479">Metal-binding</keyword>